<evidence type="ECO:0000313" key="14">
    <source>
        <dbReference type="Proteomes" id="UP000236345"/>
    </source>
</evidence>
<evidence type="ECO:0000256" key="1">
    <source>
        <dbReference type="ARBA" id="ARBA00002178"/>
    </source>
</evidence>
<protein>
    <recommendedName>
        <fullName evidence="12">Channel forming colicins domain-containing protein</fullName>
    </recommendedName>
</protein>
<dbReference type="InterPro" id="IPR000293">
    <property type="entry name" value="Channel_colicin_C"/>
</dbReference>
<accession>A0A2K1QC66</accession>
<comment type="caution">
    <text evidence="13">The sequence shown here is derived from an EMBL/GenBank/DDBJ whole genome shotgun (WGS) entry which is preliminary data.</text>
</comment>
<dbReference type="InterPro" id="IPR038283">
    <property type="entry name" value="Channel_colicin_C_sf"/>
</dbReference>
<dbReference type="EMBL" id="NWUO01000003">
    <property type="protein sequence ID" value="PNS12632.1"/>
    <property type="molecule type" value="Genomic_DNA"/>
</dbReference>
<dbReference type="GO" id="GO:0050829">
    <property type="term" value="P:defense response to Gram-negative bacterium"/>
    <property type="evidence" value="ECO:0007669"/>
    <property type="project" value="InterPro"/>
</dbReference>
<dbReference type="Proteomes" id="UP000236345">
    <property type="component" value="Unassembled WGS sequence"/>
</dbReference>
<comment type="similarity">
    <text evidence="4">Belongs to the channel forming colicin family.</text>
</comment>
<dbReference type="Gene3D" id="1.10.490.30">
    <property type="entry name" value="Colicin"/>
    <property type="match status" value="1"/>
</dbReference>
<evidence type="ECO:0000256" key="2">
    <source>
        <dbReference type="ARBA" id="ARBA00003197"/>
    </source>
</evidence>
<reference evidence="14" key="1">
    <citation type="submission" date="2017-09" db="EMBL/GenBank/DDBJ databases">
        <authorList>
            <person name="Palmer M."/>
            <person name="Steenkamp E.T."/>
            <person name="Coetzee M.P."/>
            <person name="Avontuur J.R."/>
            <person name="Van Zyl E."/>
            <person name="Chan W.-Y."/>
            <person name="Blom J."/>
            <person name="Venter S.N."/>
        </authorList>
    </citation>
    <scope>NUCLEOTIDE SEQUENCE [LARGE SCALE GENOMIC DNA]</scope>
    <source>
        <strain evidence="14">QC88-366</strain>
    </source>
</reference>
<keyword evidence="5" id="KW-0929">Antimicrobial</keyword>
<evidence type="ECO:0000256" key="7">
    <source>
        <dbReference type="ARBA" id="ARBA00022989"/>
    </source>
</evidence>
<dbReference type="AlphaFoldDB" id="A0A2K1QC66"/>
<dbReference type="OrthoDB" id="6899172at2"/>
<feature type="transmembrane region" description="Helical" evidence="11">
    <location>
        <begin position="6"/>
        <end position="32"/>
    </location>
</feature>
<comment type="function">
    <text evidence="2">Colicins are polypeptide toxins produced by and active against E.coli and closely related bacteria.</text>
</comment>
<name>A0A2K1QC66_9GAMM</name>
<gene>
    <name evidence="13" type="ORF">COO59_05795</name>
</gene>
<proteinExistence type="inferred from homology"/>
<keyword evidence="10 11" id="KW-0472">Membrane</keyword>
<keyword evidence="14" id="KW-1185">Reference proteome</keyword>
<evidence type="ECO:0000256" key="5">
    <source>
        <dbReference type="ARBA" id="ARBA00022529"/>
    </source>
</evidence>
<dbReference type="GO" id="GO:0031640">
    <property type="term" value="P:killing of cells of another organism"/>
    <property type="evidence" value="ECO:0007669"/>
    <property type="project" value="UniProtKB-KW"/>
</dbReference>
<evidence type="ECO:0000256" key="11">
    <source>
        <dbReference type="SAM" id="Phobius"/>
    </source>
</evidence>
<keyword evidence="8" id="KW-0044">Antibiotic</keyword>
<comment type="function">
    <text evidence="1">This colicin is a channel-forming colicin. This class of transmembrane toxins depolarize the cytoplasmic membrane, leading to dissipation of cellular energy.</text>
</comment>
<evidence type="ECO:0000256" key="10">
    <source>
        <dbReference type="ARBA" id="ARBA00023136"/>
    </source>
</evidence>
<dbReference type="GO" id="GO:0016020">
    <property type="term" value="C:membrane"/>
    <property type="evidence" value="ECO:0007669"/>
    <property type="project" value="UniProtKB-SubCell"/>
</dbReference>
<dbReference type="GO" id="GO:0140911">
    <property type="term" value="F:pore-forming activity"/>
    <property type="evidence" value="ECO:0007669"/>
    <property type="project" value="InterPro"/>
</dbReference>
<comment type="subcellular location">
    <subcellularLocation>
        <location evidence="3">Membrane</location>
    </subcellularLocation>
</comment>
<evidence type="ECO:0000259" key="12">
    <source>
        <dbReference type="Pfam" id="PF01024"/>
    </source>
</evidence>
<keyword evidence="6 11" id="KW-0812">Transmembrane</keyword>
<feature type="domain" description="Channel forming colicins" evidence="12">
    <location>
        <begin position="3"/>
        <end position="41"/>
    </location>
</feature>
<evidence type="ECO:0000256" key="3">
    <source>
        <dbReference type="ARBA" id="ARBA00004370"/>
    </source>
</evidence>
<evidence type="ECO:0000256" key="4">
    <source>
        <dbReference type="ARBA" id="ARBA00007595"/>
    </source>
</evidence>
<sequence>MALVAFTFSIITGLPLGIIGFALIMALAGAFVNDALINSVNSRLGI</sequence>
<evidence type="ECO:0000256" key="9">
    <source>
        <dbReference type="ARBA" id="ARBA00023048"/>
    </source>
</evidence>
<dbReference type="Pfam" id="PF01024">
    <property type="entry name" value="Colicin"/>
    <property type="match status" value="1"/>
</dbReference>
<keyword evidence="9" id="KW-0078">Bacteriocin</keyword>
<dbReference type="SUPFAM" id="SSF56837">
    <property type="entry name" value="Colicin"/>
    <property type="match status" value="1"/>
</dbReference>
<organism evidence="13 14">
    <name type="scientific">Mixta theicola</name>
    <dbReference type="NCBI Taxonomy" id="1458355"/>
    <lineage>
        <taxon>Bacteria</taxon>
        <taxon>Pseudomonadati</taxon>
        <taxon>Pseudomonadota</taxon>
        <taxon>Gammaproteobacteria</taxon>
        <taxon>Enterobacterales</taxon>
        <taxon>Erwiniaceae</taxon>
        <taxon>Mixta</taxon>
    </lineage>
</organism>
<evidence type="ECO:0000256" key="6">
    <source>
        <dbReference type="ARBA" id="ARBA00022692"/>
    </source>
</evidence>
<evidence type="ECO:0000313" key="13">
    <source>
        <dbReference type="EMBL" id="PNS12632.1"/>
    </source>
</evidence>
<evidence type="ECO:0000256" key="8">
    <source>
        <dbReference type="ARBA" id="ARBA00023022"/>
    </source>
</evidence>
<keyword evidence="7 11" id="KW-1133">Transmembrane helix</keyword>